<organism evidence="1 2">
    <name type="scientific">Citricoccus parietis</name>
    <dbReference type="NCBI Taxonomy" id="592307"/>
    <lineage>
        <taxon>Bacteria</taxon>
        <taxon>Bacillati</taxon>
        <taxon>Actinomycetota</taxon>
        <taxon>Actinomycetes</taxon>
        <taxon>Micrococcales</taxon>
        <taxon>Micrococcaceae</taxon>
        <taxon>Citricoccus</taxon>
    </lineage>
</organism>
<keyword evidence="2" id="KW-1185">Reference proteome</keyword>
<protein>
    <recommendedName>
        <fullName evidence="3">WXG100 family type VII secretion target</fullName>
    </recommendedName>
</protein>
<name>A0ABV6F8P6_9MICC</name>
<evidence type="ECO:0008006" key="3">
    <source>
        <dbReference type="Google" id="ProtNLM"/>
    </source>
</evidence>
<dbReference type="EMBL" id="JBHLWH010000045">
    <property type="protein sequence ID" value="MFC0249907.1"/>
    <property type="molecule type" value="Genomic_DNA"/>
</dbReference>
<gene>
    <name evidence="1" type="ORF">ACFFIO_15475</name>
</gene>
<evidence type="ECO:0000313" key="2">
    <source>
        <dbReference type="Proteomes" id="UP001589766"/>
    </source>
</evidence>
<accession>A0ABV6F8P6</accession>
<reference evidence="1 2" key="1">
    <citation type="submission" date="2024-09" db="EMBL/GenBank/DDBJ databases">
        <authorList>
            <person name="Sun Q."/>
            <person name="Mori K."/>
        </authorList>
    </citation>
    <scope>NUCLEOTIDE SEQUENCE [LARGE SCALE GENOMIC DNA]</scope>
    <source>
        <strain evidence="1 2">CCM 7609</strain>
    </source>
</reference>
<sequence>MAIEGYEVDETAALAVVTSVRTQREELNGLRDSMETSMLSLIDAAKMRSVVSALSSVWNDMLALQAEAAETRIDNGANGMQGAINAISDGNRTMLESAQATMSQSPDLVIDDAMVVEE</sequence>
<dbReference type="RefSeq" id="WP_378043201.1">
    <property type="nucleotide sequence ID" value="NZ_JBHLWH010000045.1"/>
</dbReference>
<comment type="caution">
    <text evidence="1">The sequence shown here is derived from an EMBL/GenBank/DDBJ whole genome shotgun (WGS) entry which is preliminary data.</text>
</comment>
<dbReference type="Proteomes" id="UP001589766">
    <property type="component" value="Unassembled WGS sequence"/>
</dbReference>
<evidence type="ECO:0000313" key="1">
    <source>
        <dbReference type="EMBL" id="MFC0249907.1"/>
    </source>
</evidence>
<proteinExistence type="predicted"/>